<reference evidence="1" key="1">
    <citation type="submission" date="2021-02" db="EMBL/GenBank/DDBJ databases">
        <title>The CRISPR/cas machinery reduction and long-range gene transfer in the hot spring cyanobacterium Synechococcus.</title>
        <authorList>
            <person name="Dvorak P."/>
            <person name="Jahodarova E."/>
            <person name="Hasler P."/>
            <person name="Poulickova A."/>
        </authorList>
    </citation>
    <scope>NUCLEOTIDE SEQUENCE</scope>
    <source>
        <strain evidence="1">Rupite</strain>
    </source>
</reference>
<gene>
    <name evidence="1" type="ORF">JX360_13765</name>
</gene>
<accession>A0ABT0CDV7</accession>
<evidence type="ECO:0000313" key="2">
    <source>
        <dbReference type="Proteomes" id="UP000830835"/>
    </source>
</evidence>
<sequence length="70" mass="8451">MDRSQYQFRESQEVRLRQLLIRERWPEMLKGCRACIHWDDFKRPECCGDCGIGDKRREEMTQESHSSKSS</sequence>
<organism evidence="1 2">
    <name type="scientific">Thermostichus vulcanus str. 'Rupite'</name>
    <dbReference type="NCBI Taxonomy" id="2813851"/>
    <lineage>
        <taxon>Bacteria</taxon>
        <taxon>Bacillati</taxon>
        <taxon>Cyanobacteriota</taxon>
        <taxon>Cyanophyceae</taxon>
        <taxon>Thermostichales</taxon>
        <taxon>Thermostichaceae</taxon>
        <taxon>Thermostichus</taxon>
    </lineage>
</organism>
<protein>
    <submittedName>
        <fullName evidence="1">Uncharacterized protein</fullName>
    </submittedName>
</protein>
<dbReference type="EMBL" id="JAFIRA010000041">
    <property type="protein sequence ID" value="MCJ2543956.1"/>
    <property type="molecule type" value="Genomic_DNA"/>
</dbReference>
<comment type="caution">
    <text evidence="1">The sequence shown here is derived from an EMBL/GenBank/DDBJ whole genome shotgun (WGS) entry which is preliminary data.</text>
</comment>
<evidence type="ECO:0000313" key="1">
    <source>
        <dbReference type="EMBL" id="MCJ2543956.1"/>
    </source>
</evidence>
<proteinExistence type="predicted"/>
<keyword evidence="2" id="KW-1185">Reference proteome</keyword>
<name>A0ABT0CDV7_THEVL</name>
<dbReference type="Proteomes" id="UP000830835">
    <property type="component" value="Unassembled WGS sequence"/>
</dbReference>